<dbReference type="Pfam" id="PF03004">
    <property type="entry name" value="Transposase_24"/>
    <property type="match status" value="1"/>
</dbReference>
<evidence type="ECO:0000256" key="1">
    <source>
        <dbReference type="SAM" id="MobiDB-lite"/>
    </source>
</evidence>
<protein>
    <submittedName>
        <fullName evidence="2">Uncharacterized protein</fullName>
    </submittedName>
</protein>
<dbReference type="EMBL" id="OX465077">
    <property type="protein sequence ID" value="CAI9269660.1"/>
    <property type="molecule type" value="Genomic_DNA"/>
</dbReference>
<evidence type="ECO:0000313" key="3">
    <source>
        <dbReference type="Proteomes" id="UP001177003"/>
    </source>
</evidence>
<proteinExistence type="predicted"/>
<evidence type="ECO:0000313" key="2">
    <source>
        <dbReference type="EMBL" id="CAI9269660.1"/>
    </source>
</evidence>
<organism evidence="2 3">
    <name type="scientific">Lactuca saligna</name>
    <name type="common">Willowleaf lettuce</name>
    <dbReference type="NCBI Taxonomy" id="75948"/>
    <lineage>
        <taxon>Eukaryota</taxon>
        <taxon>Viridiplantae</taxon>
        <taxon>Streptophyta</taxon>
        <taxon>Embryophyta</taxon>
        <taxon>Tracheophyta</taxon>
        <taxon>Spermatophyta</taxon>
        <taxon>Magnoliopsida</taxon>
        <taxon>eudicotyledons</taxon>
        <taxon>Gunneridae</taxon>
        <taxon>Pentapetalae</taxon>
        <taxon>asterids</taxon>
        <taxon>campanulids</taxon>
        <taxon>Asterales</taxon>
        <taxon>Asteraceae</taxon>
        <taxon>Cichorioideae</taxon>
        <taxon>Cichorieae</taxon>
        <taxon>Lactucinae</taxon>
        <taxon>Lactuca</taxon>
    </lineage>
</organism>
<sequence>MGHGGDGGDEPPHPFGGGFGDHQNDVVLPKRRGMTRWNATIDRFLTEKHRKRSAGNKEFRKKQVVNNRGGTCSYGSACFKKNLNRLEVFHRTHVNKRGEFVDPLVEEQYDALVAESQSQASQPTQDVDVNVFLQNSAFVTAIGDIIRPFKNQVNEENNDEEDSGEDEDN</sequence>
<feature type="region of interest" description="Disordered" evidence="1">
    <location>
        <begin position="1"/>
        <end position="26"/>
    </location>
</feature>
<dbReference type="InterPro" id="IPR004252">
    <property type="entry name" value="Probable_transposase_24"/>
</dbReference>
<gene>
    <name evidence="2" type="ORF">LSALG_LOCUS10017</name>
</gene>
<accession>A0AA35VDH5</accession>
<dbReference type="AlphaFoldDB" id="A0AA35VDH5"/>
<reference evidence="2" key="1">
    <citation type="submission" date="2023-04" db="EMBL/GenBank/DDBJ databases">
        <authorList>
            <person name="Vijverberg K."/>
            <person name="Xiong W."/>
            <person name="Schranz E."/>
        </authorList>
    </citation>
    <scope>NUCLEOTIDE SEQUENCE</scope>
</reference>
<dbReference type="Proteomes" id="UP001177003">
    <property type="component" value="Chromosome 1"/>
</dbReference>
<keyword evidence="3" id="KW-1185">Reference proteome</keyword>
<name>A0AA35VDH5_LACSI</name>